<evidence type="ECO:0000256" key="9">
    <source>
        <dbReference type="ARBA" id="ARBA00023180"/>
    </source>
</evidence>
<organism evidence="10 11">
    <name type="scientific">Monilinia vaccinii-corymbosi</name>
    <dbReference type="NCBI Taxonomy" id="61207"/>
    <lineage>
        <taxon>Eukaryota</taxon>
        <taxon>Fungi</taxon>
        <taxon>Dikarya</taxon>
        <taxon>Ascomycota</taxon>
        <taxon>Pezizomycotina</taxon>
        <taxon>Leotiomycetes</taxon>
        <taxon>Helotiales</taxon>
        <taxon>Sclerotiniaceae</taxon>
        <taxon>Monilinia</taxon>
    </lineage>
</organism>
<evidence type="ECO:0000256" key="5">
    <source>
        <dbReference type="ARBA" id="ARBA00022692"/>
    </source>
</evidence>
<evidence type="ECO:0000313" key="11">
    <source>
        <dbReference type="Proteomes" id="UP000672032"/>
    </source>
</evidence>
<evidence type="ECO:0000256" key="8">
    <source>
        <dbReference type="ARBA" id="ARBA00023136"/>
    </source>
</evidence>
<protein>
    <recommendedName>
        <fullName evidence="12">Glycosyltransferase family 71 protein</fullName>
    </recommendedName>
</protein>
<dbReference type="GO" id="GO:0006493">
    <property type="term" value="P:protein O-linked glycosylation"/>
    <property type="evidence" value="ECO:0007669"/>
    <property type="project" value="TreeGrafter"/>
</dbReference>
<dbReference type="AlphaFoldDB" id="A0A8A3PB49"/>
<keyword evidence="6" id="KW-0735">Signal-anchor</keyword>
<dbReference type="SUPFAM" id="SSF53448">
    <property type="entry name" value="Nucleotide-diphospho-sugar transferases"/>
    <property type="match status" value="1"/>
</dbReference>
<keyword evidence="3" id="KW-0328">Glycosyltransferase</keyword>
<evidence type="ECO:0000256" key="7">
    <source>
        <dbReference type="ARBA" id="ARBA00022989"/>
    </source>
</evidence>
<sequence>MKLTILRPFRHGNFKLKALALLCLLGISWVWTSTSTSTSLMHHVGFRSPAVSRITEDEMQQNTLVARQFINVPVREDEFREMGKRIQTLTRWLMQIDMKANPSNTEAFSEYRSLVEQTILSLFPFIHRGNEGGSHENSTSFTQLRKSFIPGSRGIVIPTGIETFRYACHLILNIRLVVRSKLPIEIAYAGDADLPPPYRSAFRFLFSLFALPSVEFLDVSKVLNDTTLRLSDGTSKFAIKPFALLASRFEEGILADADAVFLQAPEVILDAHSGYLRTGTLFFHDRLVGKGTSDNHQKFWRLQMKGHTPSATFNESRAMRGNYGHEQESGVVVVNKGKLSVLMGLMHACWQNTYKVRELVTYRNTYGDKETYWMGMELSGVEYAFAKHYGGIIGEVGFGAGNETVGPMKLVCGSVIAHVDEGERLLWFNGGLVRSKISFEGKQAFMDVKGESVGLWVLDGQWWWNIVNDGDTFGGDNWDVACMEGGTVKSMSLEESGIIERSVEKARVVDAIFAELMELPTPRTIQDGGVDETYSGDSVRLERKA</sequence>
<comment type="subcellular location">
    <subcellularLocation>
        <location evidence="1">Membrane</location>
        <topology evidence="1">Single-pass type II membrane protein</topology>
    </subcellularLocation>
</comment>
<evidence type="ECO:0008006" key="12">
    <source>
        <dbReference type="Google" id="ProtNLM"/>
    </source>
</evidence>
<dbReference type="Pfam" id="PF11051">
    <property type="entry name" value="Mannosyl_trans3"/>
    <property type="match status" value="1"/>
</dbReference>
<evidence type="ECO:0000256" key="3">
    <source>
        <dbReference type="ARBA" id="ARBA00022676"/>
    </source>
</evidence>
<dbReference type="OrthoDB" id="430354at2759"/>
<evidence type="ECO:0000256" key="1">
    <source>
        <dbReference type="ARBA" id="ARBA00004606"/>
    </source>
</evidence>
<accession>A0A8A3PB49</accession>
<keyword evidence="9" id="KW-0325">Glycoprotein</keyword>
<keyword evidence="4" id="KW-0808">Transferase</keyword>
<dbReference type="Proteomes" id="UP000672032">
    <property type="component" value="Chromosome 3"/>
</dbReference>
<dbReference type="GO" id="GO:0005794">
    <property type="term" value="C:Golgi apparatus"/>
    <property type="evidence" value="ECO:0007669"/>
    <property type="project" value="TreeGrafter"/>
</dbReference>
<keyword evidence="11" id="KW-1185">Reference proteome</keyword>
<evidence type="ECO:0000313" key="10">
    <source>
        <dbReference type="EMBL" id="QSZ32314.1"/>
    </source>
</evidence>
<keyword evidence="8" id="KW-0472">Membrane</keyword>
<name>A0A8A3PB49_9HELO</name>
<dbReference type="PANTHER" id="PTHR31392">
    <property type="entry name" value="ALPHA-1,3-MANNOSYLTRANSFERASE MNN1-RELATED"/>
    <property type="match status" value="1"/>
</dbReference>
<keyword evidence="7" id="KW-1133">Transmembrane helix</keyword>
<reference evidence="10" key="1">
    <citation type="submission" date="2020-10" db="EMBL/GenBank/DDBJ databases">
        <title>Genome Sequence of Monilinia vaccinii-corymbosi Sheds Light on Mummy Berry Disease Infection of Blueberry and Mating Type.</title>
        <authorList>
            <person name="Yow A.G."/>
            <person name="Zhang Y."/>
            <person name="Bansal K."/>
            <person name="Eacker S.M."/>
            <person name="Sullivan S."/>
            <person name="Liachko I."/>
            <person name="Cubeta M.A."/>
            <person name="Rollins J.A."/>
            <person name="Ashrafi H."/>
        </authorList>
    </citation>
    <scope>NUCLEOTIDE SEQUENCE</scope>
    <source>
        <strain evidence="10">RL-1</strain>
    </source>
</reference>
<proteinExistence type="inferred from homology"/>
<gene>
    <name evidence="10" type="ORF">DSL72_001888</name>
</gene>
<keyword evidence="5" id="KW-0812">Transmembrane</keyword>
<dbReference type="PANTHER" id="PTHR31392:SF1">
    <property type="entry name" value="ALPHA-1,3-MANNOSYLTRANSFERASE MNN1-RELATED"/>
    <property type="match status" value="1"/>
</dbReference>
<evidence type="ECO:0000256" key="4">
    <source>
        <dbReference type="ARBA" id="ARBA00022679"/>
    </source>
</evidence>
<evidence type="ECO:0000256" key="2">
    <source>
        <dbReference type="ARBA" id="ARBA00009105"/>
    </source>
</evidence>
<dbReference type="GO" id="GO:0000033">
    <property type="term" value="F:alpha-1,3-mannosyltransferase activity"/>
    <property type="evidence" value="ECO:0007669"/>
    <property type="project" value="TreeGrafter"/>
</dbReference>
<dbReference type="EMBL" id="CP063407">
    <property type="protein sequence ID" value="QSZ32314.1"/>
    <property type="molecule type" value="Genomic_DNA"/>
</dbReference>
<comment type="similarity">
    <text evidence="2">Belongs to the MNN1/MNT family.</text>
</comment>
<evidence type="ECO:0000256" key="6">
    <source>
        <dbReference type="ARBA" id="ARBA00022968"/>
    </source>
</evidence>
<dbReference type="InterPro" id="IPR022751">
    <property type="entry name" value="Alpha_mannosyltransferase"/>
</dbReference>
<dbReference type="InterPro" id="IPR029044">
    <property type="entry name" value="Nucleotide-diphossugar_trans"/>
</dbReference>
<dbReference type="GO" id="GO:0016020">
    <property type="term" value="C:membrane"/>
    <property type="evidence" value="ECO:0007669"/>
    <property type="project" value="UniProtKB-SubCell"/>
</dbReference>